<feature type="domain" description="NAD(P)-binding" evidence="1">
    <location>
        <begin position="7"/>
        <end position="179"/>
    </location>
</feature>
<comment type="caution">
    <text evidence="2">The sequence shown here is derived from an EMBL/GenBank/DDBJ whole genome shotgun (WGS) entry which is preliminary data.</text>
</comment>
<accession>A0A7X5VC42</accession>
<evidence type="ECO:0000313" key="2">
    <source>
        <dbReference type="EMBL" id="NIK58496.1"/>
    </source>
</evidence>
<dbReference type="GO" id="GO:0044877">
    <property type="term" value="F:protein-containing complex binding"/>
    <property type="evidence" value="ECO:0007669"/>
    <property type="project" value="TreeGrafter"/>
</dbReference>
<evidence type="ECO:0000313" key="3">
    <source>
        <dbReference type="Proteomes" id="UP000555407"/>
    </source>
</evidence>
<reference evidence="2 3" key="1">
    <citation type="submission" date="2020-03" db="EMBL/GenBank/DDBJ databases">
        <title>Sequencing the genomes of 1000 actinobacteria strains.</title>
        <authorList>
            <person name="Klenk H.-P."/>
        </authorList>
    </citation>
    <scope>NUCLEOTIDE SEQUENCE [LARGE SCALE GENOMIC DNA]</scope>
    <source>
        <strain evidence="2 3">DSM 45490</strain>
    </source>
</reference>
<dbReference type="InterPro" id="IPR016040">
    <property type="entry name" value="NAD(P)-bd_dom"/>
</dbReference>
<name>A0A7X5VC42_9ACTN</name>
<dbReference type="PANTHER" id="PTHR12126">
    <property type="entry name" value="NADH-UBIQUINONE OXIDOREDUCTASE 39 KDA SUBUNIT-RELATED"/>
    <property type="match status" value="1"/>
</dbReference>
<dbReference type="InterPro" id="IPR036291">
    <property type="entry name" value="NAD(P)-bd_dom_sf"/>
</dbReference>
<evidence type="ECO:0000259" key="1">
    <source>
        <dbReference type="Pfam" id="PF13460"/>
    </source>
</evidence>
<dbReference type="EMBL" id="JAASRO010000001">
    <property type="protein sequence ID" value="NIK58496.1"/>
    <property type="molecule type" value="Genomic_DNA"/>
</dbReference>
<gene>
    <name evidence="2" type="ORF">BJY22_004213</name>
</gene>
<dbReference type="Proteomes" id="UP000555407">
    <property type="component" value="Unassembled WGS sequence"/>
</dbReference>
<dbReference type="RefSeq" id="WP_202891200.1">
    <property type="nucleotide sequence ID" value="NZ_JAASRO010000001.1"/>
</dbReference>
<keyword evidence="3" id="KW-1185">Reference proteome</keyword>
<dbReference type="Gene3D" id="3.40.50.720">
    <property type="entry name" value="NAD(P)-binding Rossmann-like Domain"/>
    <property type="match status" value="1"/>
</dbReference>
<dbReference type="Pfam" id="PF13460">
    <property type="entry name" value="NAD_binding_10"/>
    <property type="match status" value="1"/>
</dbReference>
<dbReference type="AlphaFoldDB" id="A0A7X5VC42"/>
<organism evidence="2 3">
    <name type="scientific">Kribbella shirazensis</name>
    <dbReference type="NCBI Taxonomy" id="1105143"/>
    <lineage>
        <taxon>Bacteria</taxon>
        <taxon>Bacillati</taxon>
        <taxon>Actinomycetota</taxon>
        <taxon>Actinomycetes</taxon>
        <taxon>Propionibacteriales</taxon>
        <taxon>Kribbellaceae</taxon>
        <taxon>Kribbella</taxon>
    </lineage>
</organism>
<dbReference type="InterPro" id="IPR051207">
    <property type="entry name" value="ComplexI_NDUFA9_subunit"/>
</dbReference>
<dbReference type="PANTHER" id="PTHR12126:SF11">
    <property type="entry name" value="NADH DEHYDROGENASE [UBIQUINONE] 1 ALPHA SUBCOMPLEX SUBUNIT 9, MITOCHONDRIAL"/>
    <property type="match status" value="1"/>
</dbReference>
<proteinExistence type="predicted"/>
<dbReference type="SUPFAM" id="SSF51735">
    <property type="entry name" value="NAD(P)-binding Rossmann-fold domains"/>
    <property type="match status" value="1"/>
</dbReference>
<sequence>MRILVTGATGMLGRAVVSDLLADGHTVAAMSRRVRRWPGAEPVLADLAEGTGLDEAVRGAQAVVHLASAPYQRGYTDDVEIVGTQRLLTAAAGAGVEHFVYTSIVGADRVPWGYFKTKVRAEAIVRDSPVPWSILRSTQFHDFVDQAVTGMSRWPVMVSDRGIVGQPIDVRDVAQRLTRRLTAGPSTDVEECGGPEVLEFDQLLRQWQEVHGIRKPILHVRIPGRLGKGFRNGSVTTPDRTGRITWQQYLTKKD</sequence>
<protein>
    <submittedName>
        <fullName evidence="2">Uncharacterized protein YbjT (DUF2867 family)</fullName>
    </submittedName>
</protein>